<proteinExistence type="evidence at transcript level"/>
<name>T1E3W4_9DIPT</name>
<feature type="transmembrane region" description="Helical" evidence="1">
    <location>
        <begin position="32"/>
        <end position="55"/>
    </location>
</feature>
<dbReference type="AlphaFoldDB" id="T1E3W4"/>
<keyword evidence="1" id="KW-0812">Transmembrane</keyword>
<evidence type="ECO:0000313" key="2">
    <source>
        <dbReference type="EMBL" id="JAA94842.1"/>
    </source>
</evidence>
<keyword evidence="1" id="KW-1133">Transmembrane helix</keyword>
<feature type="non-terminal residue" evidence="2">
    <location>
        <position position="91"/>
    </location>
</feature>
<sequence length="91" mass="10744">MRSHSLFFFVFVLFCLLVCSVLLCLRLFLFELVYVLVVHFLRSSVSFPFCFYRFLFPLPDNKLFGCVCVFTDSVSNVNCFLTSFENNDDFF</sequence>
<accession>T1E3W4</accession>
<dbReference type="EMBL" id="GALA01000010">
    <property type="protein sequence ID" value="JAA94842.1"/>
    <property type="molecule type" value="mRNA"/>
</dbReference>
<reference evidence="2" key="1">
    <citation type="journal article" date="2013" name="BMC Genomics">
        <title>A deep insight into the sialotranscriptome of the mosquito, Psorophora albipes.</title>
        <authorList>
            <person name="Chagas A.C."/>
            <person name="Calvo E."/>
            <person name="Rios-Velasquez C.M."/>
            <person name="Pessoa F.A."/>
            <person name="Medeiros J.F."/>
            <person name="Ribeiro J.M."/>
        </authorList>
    </citation>
    <scope>NUCLEOTIDE SEQUENCE</scope>
</reference>
<keyword evidence="1" id="KW-0472">Membrane</keyword>
<protein>
    <submittedName>
        <fullName evidence="2">Uncharacterized protein</fullName>
    </submittedName>
</protein>
<organism evidence="2">
    <name type="scientific">Psorophora albipes</name>
    <dbReference type="NCBI Taxonomy" id="869069"/>
    <lineage>
        <taxon>Eukaryota</taxon>
        <taxon>Metazoa</taxon>
        <taxon>Ecdysozoa</taxon>
        <taxon>Arthropoda</taxon>
        <taxon>Hexapoda</taxon>
        <taxon>Insecta</taxon>
        <taxon>Pterygota</taxon>
        <taxon>Neoptera</taxon>
        <taxon>Endopterygota</taxon>
        <taxon>Diptera</taxon>
        <taxon>Nematocera</taxon>
        <taxon>Culicoidea</taxon>
        <taxon>Culicidae</taxon>
        <taxon>Culicinae</taxon>
        <taxon>Aedini</taxon>
        <taxon>Psorophora</taxon>
    </lineage>
</organism>
<evidence type="ECO:0000256" key="1">
    <source>
        <dbReference type="SAM" id="Phobius"/>
    </source>
</evidence>
<feature type="transmembrane region" description="Helical" evidence="1">
    <location>
        <begin position="6"/>
        <end position="25"/>
    </location>
</feature>